<keyword evidence="5 8" id="KW-0560">Oxidoreductase</keyword>
<evidence type="ECO:0000256" key="6">
    <source>
        <dbReference type="ARBA" id="ARBA00023004"/>
    </source>
</evidence>
<keyword evidence="4 8" id="KW-0479">Metal-binding</keyword>
<accession>A0ABN7B881</accession>
<evidence type="ECO:0000256" key="2">
    <source>
        <dbReference type="ARBA" id="ARBA00010617"/>
    </source>
</evidence>
<keyword evidence="9" id="KW-0812">Transmembrane</keyword>
<dbReference type="EMBL" id="AP028919">
    <property type="protein sequence ID" value="BET00587.1"/>
    <property type="molecule type" value="Genomic_DNA"/>
</dbReference>
<dbReference type="CDD" id="cd20651">
    <property type="entry name" value="CYP15A1-like"/>
    <property type="match status" value="1"/>
</dbReference>
<keyword evidence="9" id="KW-1133">Transmembrane helix</keyword>
<dbReference type="PANTHER" id="PTHR24300">
    <property type="entry name" value="CYTOCHROME P450 508A4-RELATED"/>
    <property type="match status" value="1"/>
</dbReference>
<dbReference type="InterPro" id="IPR001128">
    <property type="entry name" value="Cyt_P450"/>
</dbReference>
<dbReference type="PRINTS" id="PR00385">
    <property type="entry name" value="P450"/>
</dbReference>
<evidence type="ECO:0000256" key="7">
    <source>
        <dbReference type="ARBA" id="ARBA00023033"/>
    </source>
</evidence>
<feature type="transmembrane region" description="Helical" evidence="9">
    <location>
        <begin position="6"/>
        <end position="26"/>
    </location>
</feature>
<dbReference type="Gene3D" id="1.10.630.10">
    <property type="entry name" value="Cytochrome P450"/>
    <property type="match status" value="1"/>
</dbReference>
<evidence type="ECO:0000256" key="8">
    <source>
        <dbReference type="RuleBase" id="RU000461"/>
    </source>
</evidence>
<reference evidence="10 11" key="1">
    <citation type="submission" date="2023-09" db="EMBL/GenBank/DDBJ databases">
        <title>Nesidiocoris tenuis whole genome shotgun sequence.</title>
        <authorList>
            <person name="Shibata T."/>
            <person name="Shimoda M."/>
            <person name="Kobayashi T."/>
            <person name="Uehara T."/>
        </authorList>
    </citation>
    <scope>NUCLEOTIDE SEQUENCE [LARGE SCALE GENOMIC DNA]</scope>
    <source>
        <strain evidence="10 11">Japan</strain>
    </source>
</reference>
<proteinExistence type="inferred from homology"/>
<dbReference type="Pfam" id="PF00067">
    <property type="entry name" value="p450"/>
    <property type="match status" value="1"/>
</dbReference>
<dbReference type="SUPFAM" id="SSF48264">
    <property type="entry name" value="Cytochrome P450"/>
    <property type="match status" value="1"/>
</dbReference>
<dbReference type="Proteomes" id="UP001307889">
    <property type="component" value="Chromosome 11"/>
</dbReference>
<evidence type="ECO:0000256" key="1">
    <source>
        <dbReference type="ARBA" id="ARBA00001971"/>
    </source>
</evidence>
<comment type="cofactor">
    <cofactor evidence="1">
        <name>heme</name>
        <dbReference type="ChEBI" id="CHEBI:30413"/>
    </cofactor>
</comment>
<evidence type="ECO:0000256" key="4">
    <source>
        <dbReference type="ARBA" id="ARBA00022723"/>
    </source>
</evidence>
<evidence type="ECO:0000313" key="11">
    <source>
        <dbReference type="Proteomes" id="UP001307889"/>
    </source>
</evidence>
<keyword evidence="7 8" id="KW-0503">Monooxygenase</keyword>
<name>A0ABN7B881_9HEMI</name>
<dbReference type="InterPro" id="IPR017972">
    <property type="entry name" value="Cyt_P450_CS"/>
</dbReference>
<gene>
    <name evidence="10" type="ORF">NTJ_13403</name>
</gene>
<protein>
    <submittedName>
        <fullName evidence="10">Cytochrome P450</fullName>
    </submittedName>
</protein>
<evidence type="ECO:0000256" key="3">
    <source>
        <dbReference type="ARBA" id="ARBA00022617"/>
    </source>
</evidence>
<comment type="similarity">
    <text evidence="2 8">Belongs to the cytochrome P450 family.</text>
</comment>
<dbReference type="InterPro" id="IPR050182">
    <property type="entry name" value="Cytochrome_P450_fam2"/>
</dbReference>
<keyword evidence="6 8" id="KW-0408">Iron</keyword>
<evidence type="ECO:0000256" key="5">
    <source>
        <dbReference type="ARBA" id="ARBA00023002"/>
    </source>
</evidence>
<keyword evidence="11" id="KW-1185">Reference proteome</keyword>
<sequence length="497" mass="56893">MDATTLQLLVAAFALIFVYIIGNFFVGQRRKLPPGPFRFPLVGNSSIVKEYSIKFKGLHHALIHLCDKFSTDILLLKLGGDNVVVVQSDRLVDEVCSREEFQGRPDTFFVRLRSMGTRKGITMTDGPLWQEQRAFAVRHMHNLGLGKTKMELLIQDEIQDLFNRLKDGSSSIRLRKYISACVLNVLWAMVTGSRFEDRETLEQLISYMEKRAKAFDMSGGVLSQFPWVRHFAPERTGYNLIVQLNQNFKKMIMGTIDEHKATYDKDVTRDFIDAFLHELYKGGSNTYFTDDQLIMVCLDFFIAGSQTTSSTLDFALLHMITFPDVQQRMQEELDQVISKGQLPSIIDKPRLPYTEATLMESQRLSHVVPVIGPRRVLSDTTLGGYDIPKGTTILMNLVPLTRDPKKWDQPNSFVPERFTEEKGRANYERNIFSFGKGKRRCPGEALAKSFMFIFFASFMHRYKLEAADERPSLEPIPGITLSPKPYNLRLTVRHETS</sequence>
<evidence type="ECO:0000313" key="10">
    <source>
        <dbReference type="EMBL" id="BET00587.1"/>
    </source>
</evidence>
<keyword evidence="9" id="KW-0472">Membrane</keyword>
<organism evidence="10 11">
    <name type="scientific">Nesidiocoris tenuis</name>
    <dbReference type="NCBI Taxonomy" id="355587"/>
    <lineage>
        <taxon>Eukaryota</taxon>
        <taxon>Metazoa</taxon>
        <taxon>Ecdysozoa</taxon>
        <taxon>Arthropoda</taxon>
        <taxon>Hexapoda</taxon>
        <taxon>Insecta</taxon>
        <taxon>Pterygota</taxon>
        <taxon>Neoptera</taxon>
        <taxon>Paraneoptera</taxon>
        <taxon>Hemiptera</taxon>
        <taxon>Heteroptera</taxon>
        <taxon>Panheteroptera</taxon>
        <taxon>Cimicomorpha</taxon>
        <taxon>Miridae</taxon>
        <taxon>Dicyphina</taxon>
        <taxon>Nesidiocoris</taxon>
    </lineage>
</organism>
<dbReference type="PROSITE" id="PS00086">
    <property type="entry name" value="CYTOCHROME_P450"/>
    <property type="match status" value="1"/>
</dbReference>
<dbReference type="PANTHER" id="PTHR24300:SF376">
    <property type="entry name" value="CYTOCHROME P450 15A1"/>
    <property type="match status" value="1"/>
</dbReference>
<keyword evidence="3 8" id="KW-0349">Heme</keyword>
<dbReference type="InterPro" id="IPR002401">
    <property type="entry name" value="Cyt_P450_E_grp-I"/>
</dbReference>
<evidence type="ECO:0000256" key="9">
    <source>
        <dbReference type="SAM" id="Phobius"/>
    </source>
</evidence>
<dbReference type="InterPro" id="IPR036396">
    <property type="entry name" value="Cyt_P450_sf"/>
</dbReference>
<dbReference type="PRINTS" id="PR00463">
    <property type="entry name" value="EP450I"/>
</dbReference>